<protein>
    <submittedName>
        <fullName evidence="1">Uncharacterized protein</fullName>
    </submittedName>
</protein>
<evidence type="ECO:0000313" key="2">
    <source>
        <dbReference type="Proteomes" id="UP001597520"/>
    </source>
</evidence>
<organism evidence="1 2">
    <name type="scientific">Salibacterium lacus</name>
    <dbReference type="NCBI Taxonomy" id="1898109"/>
    <lineage>
        <taxon>Bacteria</taxon>
        <taxon>Bacillati</taxon>
        <taxon>Bacillota</taxon>
        <taxon>Bacilli</taxon>
        <taxon>Bacillales</taxon>
        <taxon>Bacillaceae</taxon>
    </lineage>
</organism>
<proteinExistence type="predicted"/>
<dbReference type="Proteomes" id="UP001597520">
    <property type="component" value="Unassembled WGS sequence"/>
</dbReference>
<reference evidence="2" key="1">
    <citation type="journal article" date="2019" name="Int. J. Syst. Evol. Microbiol.">
        <title>The Global Catalogue of Microorganisms (GCM) 10K type strain sequencing project: providing services to taxonomists for standard genome sequencing and annotation.</title>
        <authorList>
            <consortium name="The Broad Institute Genomics Platform"/>
            <consortium name="The Broad Institute Genome Sequencing Center for Infectious Disease"/>
            <person name="Wu L."/>
            <person name="Ma J."/>
        </authorList>
    </citation>
    <scope>NUCLEOTIDE SEQUENCE [LARGE SCALE GENOMIC DNA]</scope>
    <source>
        <strain evidence="2">KCTC 33792</strain>
    </source>
</reference>
<comment type="caution">
    <text evidence="1">The sequence shown here is derived from an EMBL/GenBank/DDBJ whole genome shotgun (WGS) entry which is preliminary data.</text>
</comment>
<evidence type="ECO:0000313" key="1">
    <source>
        <dbReference type="EMBL" id="MFD2706994.1"/>
    </source>
</evidence>
<accession>A0ABW5T6H3</accession>
<keyword evidence="2" id="KW-1185">Reference proteome</keyword>
<dbReference type="EMBL" id="JBHUML010000006">
    <property type="protein sequence ID" value="MFD2706994.1"/>
    <property type="molecule type" value="Genomic_DNA"/>
</dbReference>
<name>A0ABW5T6H3_9BACI</name>
<sequence length="142" mass="16426">MSEPIELRNHKEIFDEIFSETVIAVQTKHESVTYYVTVYCEVKLIEKEIRAEAVRMYGEIDRTLNSSFFGGIIDPQTVDYPLSIKLLKLDAIELFEDEDWPRAFRSMLEEAVQTNITQATYKTSTGKEKSYDINAKSVIMLD</sequence>
<dbReference type="RefSeq" id="WP_380714316.1">
    <property type="nucleotide sequence ID" value="NZ_JBHUML010000006.1"/>
</dbReference>
<gene>
    <name evidence="1" type="ORF">ACFSUB_16175</name>
</gene>